<name>A0ABY8E7H1_9FIRM</name>
<keyword evidence="3" id="KW-1185">Reference proteome</keyword>
<keyword evidence="1" id="KW-0175">Coiled coil</keyword>
<sequence length="315" mass="35201">MGNKICVDAGSMYCPCHLAKSGDCISCSLLSGKELCECDLKGICIYQNFKRNNEKISEPREGILCKVLKHKEIKTNIYLISISIPKCLAGELIHPGSYILLKDKKRKDDMFNSPISVMNVDLENNILDIVVESIGPKTKDLLNSDTVFIKGPYTNGIFGIKYFKQLKSKKVLIVTKGLSSVTLINAVNNLLKNNNEVKVFFDSCGKKIEEVERKLKELNVDLECFDFRDNENLIKKELKKGVDMVFSAGSNHFNKNTMNIVDSVDDTINLAITNNNLICCGEGICGACIVKVKGEKIKTCKTQIEPRVYLKEALK</sequence>
<proteinExistence type="predicted"/>
<protein>
    <recommendedName>
        <fullName evidence="4">NAD(P)H-flavin reductase</fullName>
    </recommendedName>
</protein>
<evidence type="ECO:0000313" key="2">
    <source>
        <dbReference type="EMBL" id="WFD08791.1"/>
    </source>
</evidence>
<dbReference type="EMBL" id="CP120733">
    <property type="protein sequence ID" value="WFD08791.1"/>
    <property type="molecule type" value="Genomic_DNA"/>
</dbReference>
<dbReference type="InterPro" id="IPR006058">
    <property type="entry name" value="2Fe2S_fd_BS"/>
</dbReference>
<evidence type="ECO:0008006" key="4">
    <source>
        <dbReference type="Google" id="ProtNLM"/>
    </source>
</evidence>
<dbReference type="PROSITE" id="PS00197">
    <property type="entry name" value="2FE2S_FER_1"/>
    <property type="match status" value="1"/>
</dbReference>
<dbReference type="InterPro" id="IPR050353">
    <property type="entry name" value="PyrK_electron_transfer"/>
</dbReference>
<reference evidence="2 3" key="1">
    <citation type="submission" date="2023-03" db="EMBL/GenBank/DDBJ databases">
        <title>Complete genome sequence of Tepidibacter sp. SWIR-1, isolated from a deep-sea hydrothermal vent.</title>
        <authorList>
            <person name="Li X."/>
        </authorList>
    </citation>
    <scope>NUCLEOTIDE SEQUENCE [LARGE SCALE GENOMIC DNA]</scope>
    <source>
        <strain evidence="2 3">SWIR-1</strain>
    </source>
</reference>
<dbReference type="PANTHER" id="PTHR43513">
    <property type="entry name" value="DIHYDROOROTATE DEHYDROGENASE B (NAD(+)), ELECTRON TRANSFER SUBUNIT"/>
    <property type="match status" value="1"/>
</dbReference>
<dbReference type="RefSeq" id="WP_277730706.1">
    <property type="nucleotide sequence ID" value="NZ_CP120733.1"/>
</dbReference>
<dbReference type="Proteomes" id="UP001222800">
    <property type="component" value="Chromosome"/>
</dbReference>
<accession>A0ABY8E7H1</accession>
<dbReference type="InterPro" id="IPR017938">
    <property type="entry name" value="Riboflavin_synthase-like_b-brl"/>
</dbReference>
<evidence type="ECO:0000256" key="1">
    <source>
        <dbReference type="SAM" id="Coils"/>
    </source>
</evidence>
<dbReference type="Gene3D" id="2.40.30.10">
    <property type="entry name" value="Translation factors"/>
    <property type="match status" value="1"/>
</dbReference>
<evidence type="ECO:0000313" key="3">
    <source>
        <dbReference type="Proteomes" id="UP001222800"/>
    </source>
</evidence>
<feature type="coiled-coil region" evidence="1">
    <location>
        <begin position="201"/>
        <end position="228"/>
    </location>
</feature>
<dbReference type="SUPFAM" id="SSF63380">
    <property type="entry name" value="Riboflavin synthase domain-like"/>
    <property type="match status" value="1"/>
</dbReference>
<dbReference type="InterPro" id="IPR036010">
    <property type="entry name" value="2Fe-2S_ferredoxin-like_sf"/>
</dbReference>
<dbReference type="InterPro" id="IPR012675">
    <property type="entry name" value="Beta-grasp_dom_sf"/>
</dbReference>
<organism evidence="2 3">
    <name type="scientific">Tepidibacter hydrothermalis</name>
    <dbReference type="NCBI Taxonomy" id="3036126"/>
    <lineage>
        <taxon>Bacteria</taxon>
        <taxon>Bacillati</taxon>
        <taxon>Bacillota</taxon>
        <taxon>Clostridia</taxon>
        <taxon>Peptostreptococcales</taxon>
        <taxon>Peptostreptococcaceae</taxon>
        <taxon>Tepidibacter</taxon>
    </lineage>
</organism>
<dbReference type="SUPFAM" id="SSF54292">
    <property type="entry name" value="2Fe-2S ferredoxin-like"/>
    <property type="match status" value="1"/>
</dbReference>
<gene>
    <name evidence="2" type="ORF">P4S50_10315</name>
</gene>
<dbReference type="PANTHER" id="PTHR43513:SF3">
    <property type="entry name" value="DIHYDROOROTATE DEHYDROGENASE B (NAD(+)), ELECTRON TRANSFER SUBUNIT-RELATED"/>
    <property type="match status" value="1"/>
</dbReference>
<dbReference type="Gene3D" id="3.10.20.30">
    <property type="match status" value="1"/>
</dbReference>